<proteinExistence type="predicted"/>
<dbReference type="Pfam" id="PF07554">
    <property type="entry name" value="FIVAR"/>
    <property type="match status" value="1"/>
</dbReference>
<dbReference type="InterPro" id="IPR018337">
    <property type="entry name" value="Cell_wall/Cho-bd_repeat"/>
</dbReference>
<dbReference type="CDD" id="cd00063">
    <property type="entry name" value="FN3"/>
    <property type="match status" value="2"/>
</dbReference>
<dbReference type="SUPFAM" id="SSF49265">
    <property type="entry name" value="Fibronectin type III"/>
    <property type="match status" value="1"/>
</dbReference>
<evidence type="ECO:0000256" key="1">
    <source>
        <dbReference type="ARBA" id="ARBA00022737"/>
    </source>
</evidence>
<dbReference type="HOGENOM" id="CLU_001365_0_0_9"/>
<dbReference type="Gene3D" id="2.60.120.260">
    <property type="entry name" value="Galactose-binding domain-like"/>
    <property type="match status" value="2"/>
</dbReference>
<dbReference type="Proteomes" id="UP000003755">
    <property type="component" value="Unassembled WGS sequence"/>
</dbReference>
<dbReference type="InterPro" id="IPR003343">
    <property type="entry name" value="Big_2"/>
</dbReference>
<gene>
    <name evidence="6" type="ORF">BLAHAN_06669</name>
</gene>
<keyword evidence="4" id="KW-0732">Signal</keyword>
<dbReference type="InterPro" id="IPR008928">
    <property type="entry name" value="6-hairpin_glycosidase_sf"/>
</dbReference>
<evidence type="ECO:0000256" key="3">
    <source>
        <dbReference type="SAM" id="MobiDB-lite"/>
    </source>
</evidence>
<dbReference type="eggNOG" id="COG5263">
    <property type="taxonomic scope" value="Bacteria"/>
</dbReference>
<dbReference type="Pfam" id="PF22124">
    <property type="entry name" value="Glyco_hydro_95_cat"/>
    <property type="match status" value="1"/>
</dbReference>
<dbReference type="SUPFAM" id="SSF49373">
    <property type="entry name" value="Invasin/intimin cell-adhesion fragments"/>
    <property type="match status" value="1"/>
</dbReference>
<dbReference type="InterPro" id="IPR027414">
    <property type="entry name" value="GH95_N_dom"/>
</dbReference>
<feature type="domain" description="Fibronectin type-III" evidence="5">
    <location>
        <begin position="1384"/>
        <end position="1471"/>
    </location>
</feature>
<dbReference type="InterPro" id="IPR036116">
    <property type="entry name" value="FN3_sf"/>
</dbReference>
<protein>
    <submittedName>
        <fullName evidence="6">Phage head-tail adaptor</fullName>
    </submittedName>
</protein>
<dbReference type="GO" id="GO:0005975">
    <property type="term" value="P:carbohydrate metabolic process"/>
    <property type="evidence" value="ECO:0007669"/>
    <property type="project" value="InterPro"/>
</dbReference>
<dbReference type="Pfam" id="PF21307">
    <property type="entry name" value="Glyco_hydro_95_C"/>
    <property type="match status" value="1"/>
</dbReference>
<dbReference type="Gene3D" id="2.60.40.10">
    <property type="entry name" value="Immunoglobulins"/>
    <property type="match status" value="3"/>
</dbReference>
<feature type="repeat" description="Cell wall-binding" evidence="2">
    <location>
        <begin position="1582"/>
        <end position="1601"/>
    </location>
</feature>
<dbReference type="PANTHER" id="PTHR31084:SF19">
    <property type="entry name" value="GLYCOSYL HYDROLASE FAMILY 95 N-TERMINAL DOMAIN-CONTAINING PROTEIN"/>
    <property type="match status" value="1"/>
</dbReference>
<feature type="repeat" description="Cell wall-binding" evidence="2">
    <location>
        <begin position="1682"/>
        <end position="1701"/>
    </location>
</feature>
<dbReference type="Pfam" id="PF14498">
    <property type="entry name" value="Glyco_hyd_65N_2"/>
    <property type="match status" value="1"/>
</dbReference>
<dbReference type="Gene3D" id="1.50.10.10">
    <property type="match status" value="1"/>
</dbReference>
<dbReference type="Gene3D" id="2.10.270.20">
    <property type="match status" value="1"/>
</dbReference>
<dbReference type="Pfam" id="PF00041">
    <property type="entry name" value="fn3"/>
    <property type="match status" value="2"/>
</dbReference>
<evidence type="ECO:0000256" key="2">
    <source>
        <dbReference type="PROSITE-ProRule" id="PRU00591"/>
    </source>
</evidence>
<feature type="signal peptide" evidence="4">
    <location>
        <begin position="1"/>
        <end position="27"/>
    </location>
</feature>
<dbReference type="KEGG" id="bhan:CGC63_05550"/>
<dbReference type="InterPro" id="IPR012341">
    <property type="entry name" value="6hp_glycosidase-like_sf"/>
</dbReference>
<name>C9LB61_BLAHA</name>
<accession>C9LB61</accession>
<dbReference type="SUPFAM" id="SSF69360">
    <property type="entry name" value="Cell wall binding repeat"/>
    <property type="match status" value="1"/>
</dbReference>
<dbReference type="eggNOG" id="COG4733">
    <property type="taxonomic scope" value="Bacteria"/>
</dbReference>
<feature type="domain" description="Fibronectin type-III" evidence="5">
    <location>
        <begin position="1478"/>
        <end position="1565"/>
    </location>
</feature>
<feature type="region of interest" description="Disordered" evidence="3">
    <location>
        <begin position="101"/>
        <end position="126"/>
    </location>
</feature>
<sequence>MKSKKLKKAFAGLCTVALTVSSVPVSAQTEQTKAPQKESGLRLWYDEPASKGKNILNGGSFGTTEEDNTWQQQTLPIGNSFMGANVYGEIGEERLTFNQKTLWNGGPSESRPNYDGGNKETADNGQKMSEVYKEIIKLYKEGNDTQANELAKKLTGEVEGYGAYQSWGDIYVDFGLKEEQAENYVRDLNLENAVASVDFDYQDTKMHREYFISYPDNVLAMKFTADGNEKLDFDISFPIDNAEGVADKKLGKSVKTTVEDDMITVSGEMQDNQLKLNGKLKVETEGGKVQEKDGDKLHVSGASEAVVYVSADTDYLNKYPDYRTGETAQELDASVEKAVDKASKKGYEKVKKEHIKDYSEIFSRVQLDLGQNVPEKTTDILLNDYNAGKNTEAENRALEVILFQYGRYLTIASSRAGDLPSNLQGVWQNRVGDHNRIPWASDYHMNVNLQMNYWPTYSTNMAECATPLIDYINSLVEPGKVTAKTYFGVENGGFTAHTQNTPFGWTCPGWDFSWGWSPAALPWILQNCWEYYEYTGDVKYMEEHIYPMLKEAALLYDQILIEDEKTGRLVSAPAYSPEHGPVTAGNTYEQSLIWQLYEDAATAAEILGKDEDKAKEWRQRQEKLKPIEIGESGQIKEWYTETTLGSMGEKGHRHMSHLLGLFPGDLISVDNAEYMDAAIVSLKERGEKSTGWGMGQRINAWARTGDGNQAHKLIQNLFHDGIYPNLWDTHTPFQIDGNFGMTSGVSEMLMQSNMGYINMLPSLPDVWANGSVKGLVARGNFEVSMKWADKNLTEASVLSRNGGTATVQTKNASLATVFDEKGNPVEMKALTADRISFETEKGKTYIIKNIPQSVKVPTGLTAERLDEQSVELTWDEAEADGICFNVYRKVGNGDVQLIASNVKTNSYKDVTAYEKLGTMKYQITAVTSELESEKTEFVTIKDKGVTAGMIDDTDSHIIYEGAWGDWKEEVNYNGTIKYLNTPQGNESVSLNFVGTGIEVITCTNHDRGIMEVLIDDKSYGEIDTYSAQTKRQQKIFEKDDLPYGNHTITLKVLNKSSQGAGKSTKVELDAFRVLDNTMSMPASVQVSAVSGITIIGKANSTVQMKAEILPEDVQDKSVTWSSSDTSIAEVNENGLVTVKEKNGEVKITAVSKADTTKSGEVTLKVALKQGNANTVTEIEDAVQENGKWKPNPSITWSEGWSTWDGEADRHHGGTKTEATGAGKYFEYTFTGNQIEVYVQKHQNCGNFEIYLDDEKVDTYSFDTEIGTGEDQALLFKSEELSNEEHKIKCVITDRGGKQQANLDYLKVYAPADSSVLDKSNLQDVITEASVLSEEAYPQDKWAELQKVYKEAVAVMNKDDAKQDEIDKAAEALEAAISALGKAQPPVVKQEKGKAILVESKQIVLEWDKVQGAKSYEIIDNEHQVKAETTDTFARVTGLEPGTTYNFKIYAVNEGGKSEKAIEINEVTTTNPNGENTIPPVTDIAKKVTGKDSVKLTWKAPTDTKTAGYIVYVDGAKKGVTEKEAFTLQGLVKNQIYVVKIIAFDEEGHKSVPAQFAFSFEEEKEGWVQTGNGWEYYENGKKAVGWKDISGTWYYFNDNGIMETGWAEVNGHWYFLNDSGAMETGWVSVKGHWYYMDQWGAMCTGWVSVNGHWYYMDQWGAMCTGWVSVKGHWYYMDQWGAMQTGWVFVGGYWYYLNADGAMASNQWIDGYYVGASGQMI</sequence>
<dbReference type="EMBL" id="ABYU02000042">
    <property type="protein sequence ID" value="EEX20696.1"/>
    <property type="molecule type" value="Genomic_DNA"/>
</dbReference>
<dbReference type="eggNOG" id="COG5492">
    <property type="taxonomic scope" value="Bacteria"/>
</dbReference>
<dbReference type="Pfam" id="PF02368">
    <property type="entry name" value="Big_2"/>
    <property type="match status" value="1"/>
</dbReference>
<dbReference type="PANTHER" id="PTHR31084">
    <property type="entry name" value="ALPHA-L-FUCOSIDASE 2"/>
    <property type="match status" value="1"/>
</dbReference>
<organism evidence="6 7">
    <name type="scientific">Blautia hansenii DSM 20583</name>
    <dbReference type="NCBI Taxonomy" id="537007"/>
    <lineage>
        <taxon>Bacteria</taxon>
        <taxon>Bacillati</taxon>
        <taxon>Bacillota</taxon>
        <taxon>Clostridia</taxon>
        <taxon>Lachnospirales</taxon>
        <taxon>Lachnospiraceae</taxon>
        <taxon>Blautia</taxon>
    </lineage>
</organism>
<evidence type="ECO:0000259" key="5">
    <source>
        <dbReference type="PROSITE" id="PS50853"/>
    </source>
</evidence>
<reference evidence="6" key="1">
    <citation type="submission" date="2009-09" db="EMBL/GenBank/DDBJ databases">
        <authorList>
            <person name="Weinstock G."/>
            <person name="Sodergren E."/>
            <person name="Clifton S."/>
            <person name="Fulton L."/>
            <person name="Fulton B."/>
            <person name="Courtney L."/>
            <person name="Fronick C."/>
            <person name="Harrison M."/>
            <person name="Strong C."/>
            <person name="Farmer C."/>
            <person name="Delahaunty K."/>
            <person name="Markovic C."/>
            <person name="Hall O."/>
            <person name="Minx P."/>
            <person name="Tomlinson C."/>
            <person name="Mitreva M."/>
            <person name="Nelson J."/>
            <person name="Hou S."/>
            <person name="Wollam A."/>
            <person name="Pepin K.H."/>
            <person name="Johnson M."/>
            <person name="Bhonagiri V."/>
            <person name="Nash W.E."/>
            <person name="Warren W."/>
            <person name="Chinwalla A."/>
            <person name="Mardis E.R."/>
            <person name="Wilson R.K."/>
        </authorList>
    </citation>
    <scope>NUCLEOTIDE SEQUENCE [LARGE SCALE GENOMIC DNA]</scope>
    <source>
        <strain evidence="6">DSM 20583</strain>
    </source>
</reference>
<feature type="repeat" description="Cell wall-binding" evidence="2">
    <location>
        <begin position="1662"/>
        <end position="1681"/>
    </location>
</feature>
<evidence type="ECO:0000313" key="7">
    <source>
        <dbReference type="Proteomes" id="UP000003755"/>
    </source>
</evidence>
<keyword evidence="1" id="KW-0677">Repeat</keyword>
<feature type="repeat" description="Cell wall-binding" evidence="2">
    <location>
        <begin position="1602"/>
        <end position="1621"/>
    </location>
</feature>
<dbReference type="InterPro" id="IPR049053">
    <property type="entry name" value="AFCA-like_C"/>
</dbReference>
<evidence type="ECO:0000313" key="6">
    <source>
        <dbReference type="EMBL" id="EEX20696.1"/>
    </source>
</evidence>
<dbReference type="SMART" id="SM00635">
    <property type="entry name" value="BID_2"/>
    <property type="match status" value="1"/>
</dbReference>
<dbReference type="Gene3D" id="2.60.40.1080">
    <property type="match status" value="1"/>
</dbReference>
<dbReference type="SUPFAM" id="SSF48208">
    <property type="entry name" value="Six-hairpin glycosidases"/>
    <property type="match status" value="1"/>
</dbReference>
<dbReference type="InterPro" id="IPR003961">
    <property type="entry name" value="FN3_dom"/>
</dbReference>
<feature type="repeat" description="Cell wall-binding" evidence="2">
    <location>
        <begin position="1622"/>
        <end position="1641"/>
    </location>
</feature>
<comment type="caution">
    <text evidence="6">The sequence shown here is derived from an EMBL/GenBank/DDBJ whole genome shotgun (WGS) entry which is preliminary data.</text>
</comment>
<dbReference type="InterPro" id="IPR008964">
    <property type="entry name" value="Invasin/intimin_cell_adhesion"/>
</dbReference>
<dbReference type="SMART" id="SM00060">
    <property type="entry name" value="FN3"/>
    <property type="match status" value="3"/>
</dbReference>
<dbReference type="Pfam" id="PF19127">
    <property type="entry name" value="Choline_bind_3"/>
    <property type="match status" value="3"/>
</dbReference>
<dbReference type="PROSITE" id="PS51170">
    <property type="entry name" value="CW"/>
    <property type="match status" value="6"/>
</dbReference>
<feature type="chain" id="PRO_5030167876" evidence="4">
    <location>
        <begin position="28"/>
        <end position="1719"/>
    </location>
</feature>
<dbReference type="PROSITE" id="PS50853">
    <property type="entry name" value="FN3"/>
    <property type="match status" value="2"/>
</dbReference>
<dbReference type="RefSeq" id="WP_004222766.1">
    <property type="nucleotide sequence ID" value="NZ_CP022413.2"/>
</dbReference>
<dbReference type="GO" id="GO:0004560">
    <property type="term" value="F:alpha-L-fucosidase activity"/>
    <property type="evidence" value="ECO:0007669"/>
    <property type="project" value="TreeGrafter"/>
</dbReference>
<dbReference type="eggNOG" id="COG1554">
    <property type="taxonomic scope" value="Bacteria"/>
</dbReference>
<evidence type="ECO:0000256" key="4">
    <source>
        <dbReference type="SAM" id="SignalP"/>
    </source>
</evidence>
<dbReference type="Gene3D" id="2.10.270.10">
    <property type="entry name" value="Cholin Binding"/>
    <property type="match status" value="1"/>
</dbReference>
<dbReference type="STRING" id="537007.BLAHAN_06669"/>
<keyword evidence="7" id="KW-1185">Reference proteome</keyword>
<dbReference type="InterPro" id="IPR013783">
    <property type="entry name" value="Ig-like_fold"/>
</dbReference>
<feature type="repeat" description="Cell wall-binding" evidence="2">
    <location>
        <begin position="1642"/>
        <end position="1661"/>
    </location>
</feature>
<dbReference type="InterPro" id="IPR054363">
    <property type="entry name" value="GH95_cat"/>
</dbReference>
<dbReference type="Gene3D" id="1.20.1270.90">
    <property type="entry name" value="AF1782-like"/>
    <property type="match status" value="1"/>
</dbReference>